<feature type="transmembrane region" description="Helical" evidence="8">
    <location>
        <begin position="479"/>
        <end position="501"/>
    </location>
</feature>
<gene>
    <name evidence="11" type="ORF">OIN59_14110</name>
</gene>
<dbReference type="InterPro" id="IPR013766">
    <property type="entry name" value="Thioredoxin_domain"/>
</dbReference>
<dbReference type="Pfam" id="PF13899">
    <property type="entry name" value="Thioredoxin_7"/>
    <property type="match status" value="1"/>
</dbReference>
<dbReference type="SUPFAM" id="SSF52833">
    <property type="entry name" value="Thioredoxin-like"/>
    <property type="match status" value="1"/>
</dbReference>
<keyword evidence="6 8" id="KW-0472">Membrane</keyword>
<keyword evidence="9" id="KW-0732">Signal</keyword>
<dbReference type="InterPro" id="IPR017937">
    <property type="entry name" value="Thioredoxin_CS"/>
</dbReference>
<dbReference type="PROSITE" id="PS00194">
    <property type="entry name" value="THIOREDOXIN_1"/>
    <property type="match status" value="1"/>
</dbReference>
<feature type="transmembrane region" description="Helical" evidence="8">
    <location>
        <begin position="513"/>
        <end position="537"/>
    </location>
</feature>
<dbReference type="InterPro" id="IPR036249">
    <property type="entry name" value="Thioredoxin-like_sf"/>
</dbReference>
<feature type="transmembrane region" description="Helical" evidence="8">
    <location>
        <begin position="398"/>
        <end position="417"/>
    </location>
</feature>
<evidence type="ECO:0000256" key="5">
    <source>
        <dbReference type="ARBA" id="ARBA00022989"/>
    </source>
</evidence>
<keyword evidence="3 8" id="KW-0812">Transmembrane</keyword>
<dbReference type="Pfam" id="PF11412">
    <property type="entry name" value="DsbD_N"/>
    <property type="match status" value="1"/>
</dbReference>
<dbReference type="Proteomes" id="UP001148932">
    <property type="component" value="Unassembled WGS sequence"/>
</dbReference>
<feature type="transmembrane region" description="Helical" evidence="8">
    <location>
        <begin position="575"/>
        <end position="596"/>
    </location>
</feature>
<evidence type="ECO:0000313" key="12">
    <source>
        <dbReference type="Proteomes" id="UP001148932"/>
    </source>
</evidence>
<organism evidence="11 12">
    <name type="scientific">Acidovorax benzenivorans</name>
    <dbReference type="NCBI Taxonomy" id="2987520"/>
    <lineage>
        <taxon>Bacteria</taxon>
        <taxon>Pseudomonadati</taxon>
        <taxon>Pseudomonadota</taxon>
        <taxon>Betaproteobacteria</taxon>
        <taxon>Burkholderiales</taxon>
        <taxon>Comamonadaceae</taxon>
        <taxon>Acidovorax</taxon>
    </lineage>
</organism>
<evidence type="ECO:0000256" key="4">
    <source>
        <dbReference type="ARBA" id="ARBA00022748"/>
    </source>
</evidence>
<evidence type="ECO:0000256" key="3">
    <source>
        <dbReference type="ARBA" id="ARBA00022692"/>
    </source>
</evidence>
<feature type="domain" description="Thioredoxin" evidence="10">
    <location>
        <begin position="630"/>
        <end position="753"/>
    </location>
</feature>
<feature type="transmembrane region" description="Helical" evidence="8">
    <location>
        <begin position="355"/>
        <end position="377"/>
    </location>
</feature>
<dbReference type="RefSeq" id="WP_274111355.1">
    <property type="nucleotide sequence ID" value="NZ_JAPCKI010000007.1"/>
</dbReference>
<evidence type="ECO:0000256" key="1">
    <source>
        <dbReference type="ARBA" id="ARBA00004651"/>
    </source>
</evidence>
<dbReference type="EMBL" id="JAPCKI010000007">
    <property type="protein sequence ID" value="MDD2178567.1"/>
    <property type="molecule type" value="Genomic_DNA"/>
</dbReference>
<keyword evidence="2" id="KW-1003">Cell membrane</keyword>
<evidence type="ECO:0000259" key="10">
    <source>
        <dbReference type="PROSITE" id="PS51352"/>
    </source>
</evidence>
<reference evidence="11" key="1">
    <citation type="submission" date="2022-10" db="EMBL/GenBank/DDBJ databases">
        <title>Description of microaerobic benzene degrading bacteria.</title>
        <authorList>
            <person name="Bedics A."/>
            <person name="Tancsics A."/>
            <person name="Banerjee S."/>
        </authorList>
    </citation>
    <scope>NUCLEOTIDE SEQUENCE</scope>
    <source>
        <strain evidence="11">D2M1</strain>
    </source>
</reference>
<keyword evidence="5 8" id="KW-1133">Transmembrane helix</keyword>
<feature type="chain" id="PRO_5046394460" evidence="9">
    <location>
        <begin position="28"/>
        <end position="753"/>
    </location>
</feature>
<keyword evidence="4" id="KW-0201">Cytochrome c-type biogenesis</keyword>
<evidence type="ECO:0000256" key="2">
    <source>
        <dbReference type="ARBA" id="ARBA00022475"/>
    </source>
</evidence>
<dbReference type="PANTHER" id="PTHR32234:SF3">
    <property type="entry name" value="SUPPRESSION OF COPPER SENSITIVITY PROTEIN"/>
    <property type="match status" value="1"/>
</dbReference>
<sequence>MPSRLLHRLAATLFFIAASALWTGASAQFGTKTSGQGTSVVTTPYVRAELLAHAPQGVAPGQPLWLGLQITHQPEWHTYWKNPGDSGLPTDLAWTLPAGLDTGEIAWPLPKKIPIGTLANYGYEGTVLLPVPVTVASTFAPGPLAKDATIKLRAAWLVCRKECIPEEGEFTLQLPIQSTTALNGAAFEAAAKAQPRPVLAGTTGIVPDSQAQIAQDGNLLNVSVQGLPVALRGKTLDLFPETAEVIDNAASWKQAWNGSVWTAQIPLSAQRSASPSLMPVVLAEQSTAHATGPDTRTGYRAELKVLGTWQQAASVASVSPALEAALKANAANSAQAGGAATSAAGSGASSLTLTAALLGALLGGLILNLMPCVFPVLAIKVVGFTQHAQDRRAHRLSGIAYTVGVVLSFMLLGALMLGLRAAGEAIGWGFQLQSPAVVASLAALFTLIALNLAGVFEFGHFLPSSVASLQARHPVADSFLTGVLAVAVASPCTAPFMGASMGLTATLPTPQALAVFAALGLGLALPFLAASFIPAVARALPRPGAWMDTFRKLMAFPMFATVVWLVWVLGQQSGIDGAGALLILLVGLSLVVWALSLAGRARVWMATVSIAAMALLVWAFAPHITHIPTAQAATPSPQASATGWQPWAPGAAEQIVAGGRPVFVDFTAAWCVTCQYNKKTTLADADVLADLQAKNVALLRADWTRRDPAITAALAALGRSGVPVYVFYRPGKPPVVLTEVLSVDEVRATIAQL</sequence>
<dbReference type="Pfam" id="PF02683">
    <property type="entry name" value="DsbD_TM"/>
    <property type="match status" value="1"/>
</dbReference>
<comment type="subcellular location">
    <subcellularLocation>
        <location evidence="1">Cell membrane</location>
        <topology evidence="1">Multi-pass membrane protein</topology>
    </subcellularLocation>
</comment>
<evidence type="ECO:0000313" key="11">
    <source>
        <dbReference type="EMBL" id="MDD2178567.1"/>
    </source>
</evidence>
<feature type="transmembrane region" description="Helical" evidence="8">
    <location>
        <begin position="437"/>
        <end position="458"/>
    </location>
</feature>
<comment type="caution">
    <text evidence="11">The sequence shown here is derived from an EMBL/GenBank/DDBJ whole genome shotgun (WGS) entry which is preliminary data.</text>
</comment>
<protein>
    <submittedName>
        <fullName evidence="11">Protein-disulfide reductase DsbD family protein</fullName>
    </submittedName>
</protein>
<dbReference type="InterPro" id="IPR028250">
    <property type="entry name" value="DsbDN"/>
</dbReference>
<accession>A0ABT5RZQ4</accession>
<evidence type="ECO:0000256" key="7">
    <source>
        <dbReference type="ARBA" id="ARBA00023284"/>
    </source>
</evidence>
<evidence type="ECO:0000256" key="6">
    <source>
        <dbReference type="ARBA" id="ARBA00023136"/>
    </source>
</evidence>
<dbReference type="InterPro" id="IPR003834">
    <property type="entry name" value="Cyt_c_assmbl_TM_dom"/>
</dbReference>
<feature type="signal peptide" evidence="9">
    <location>
        <begin position="1"/>
        <end position="27"/>
    </location>
</feature>
<dbReference type="Gene3D" id="3.40.30.10">
    <property type="entry name" value="Glutaredoxin"/>
    <property type="match status" value="1"/>
</dbReference>
<feature type="transmembrane region" description="Helical" evidence="8">
    <location>
        <begin position="549"/>
        <end position="569"/>
    </location>
</feature>
<dbReference type="PROSITE" id="PS51352">
    <property type="entry name" value="THIOREDOXIN_2"/>
    <property type="match status" value="1"/>
</dbReference>
<dbReference type="PANTHER" id="PTHR32234">
    <property type="entry name" value="THIOL:DISULFIDE INTERCHANGE PROTEIN DSBD"/>
    <property type="match status" value="1"/>
</dbReference>
<dbReference type="CDD" id="cd02953">
    <property type="entry name" value="DsbDgamma"/>
    <property type="match status" value="1"/>
</dbReference>
<proteinExistence type="predicted"/>
<evidence type="ECO:0000256" key="9">
    <source>
        <dbReference type="SAM" id="SignalP"/>
    </source>
</evidence>
<feature type="transmembrane region" description="Helical" evidence="8">
    <location>
        <begin position="603"/>
        <end position="621"/>
    </location>
</feature>
<name>A0ABT5RZQ4_9BURK</name>
<keyword evidence="7" id="KW-0676">Redox-active center</keyword>
<keyword evidence="12" id="KW-1185">Reference proteome</keyword>
<evidence type="ECO:0000256" key="8">
    <source>
        <dbReference type="SAM" id="Phobius"/>
    </source>
</evidence>
<dbReference type="InterPro" id="IPR035671">
    <property type="entry name" value="DsbD_gamma"/>
</dbReference>